<dbReference type="Pfam" id="PF00005">
    <property type="entry name" value="ABC_tran"/>
    <property type="match status" value="1"/>
</dbReference>
<dbReference type="PATRIC" id="fig|1050174.4.peg.2112"/>
<keyword evidence="1" id="KW-0547">Nucleotide-binding</keyword>
<dbReference type="InterPro" id="IPR003439">
    <property type="entry name" value="ABC_transporter-like_ATP-bd"/>
</dbReference>
<organism evidence="4 5">
    <name type="scientific">Corynebacterium epidermidicanis</name>
    <dbReference type="NCBI Taxonomy" id="1050174"/>
    <lineage>
        <taxon>Bacteria</taxon>
        <taxon>Bacillati</taxon>
        <taxon>Actinomycetota</taxon>
        <taxon>Actinomycetes</taxon>
        <taxon>Mycobacteriales</taxon>
        <taxon>Corynebacteriaceae</taxon>
        <taxon>Corynebacterium</taxon>
    </lineage>
</organism>
<name>A0A0G3GWM3_9CORY</name>
<feature type="domain" description="ABC transporter" evidence="3">
    <location>
        <begin position="19"/>
        <end position="250"/>
    </location>
</feature>
<evidence type="ECO:0000313" key="4">
    <source>
        <dbReference type="EMBL" id="AKK03928.1"/>
    </source>
</evidence>
<dbReference type="STRING" id="1050174.CEPID_10490"/>
<dbReference type="KEGG" id="cei:CEPID_10490"/>
<evidence type="ECO:0000313" key="5">
    <source>
        <dbReference type="Proteomes" id="UP000035368"/>
    </source>
</evidence>
<keyword evidence="4" id="KW-0378">Hydrolase</keyword>
<dbReference type="InterPro" id="IPR027417">
    <property type="entry name" value="P-loop_NTPase"/>
</dbReference>
<dbReference type="AlphaFoldDB" id="A0A0G3GWM3"/>
<dbReference type="SUPFAM" id="SSF52540">
    <property type="entry name" value="P-loop containing nucleoside triphosphate hydrolases"/>
    <property type="match status" value="1"/>
</dbReference>
<keyword evidence="5" id="KW-1185">Reference proteome</keyword>
<dbReference type="Gene3D" id="3.40.50.300">
    <property type="entry name" value="P-loop containing nucleotide triphosphate hydrolases"/>
    <property type="match status" value="1"/>
</dbReference>
<dbReference type="SMART" id="SM00382">
    <property type="entry name" value="AAA"/>
    <property type="match status" value="1"/>
</dbReference>
<dbReference type="InterPro" id="IPR003593">
    <property type="entry name" value="AAA+_ATPase"/>
</dbReference>
<dbReference type="GO" id="GO:0005524">
    <property type="term" value="F:ATP binding"/>
    <property type="evidence" value="ECO:0007669"/>
    <property type="project" value="UniProtKB-KW"/>
</dbReference>
<sequence>MFCCHCLVQEAGVVVTISLEVDNFRVAYGNRTVIADLSLQRMVGGQVVGLLGPNAAGKSSLLQAIAGVSKPAAGRLTLTVDNHELAPKQAREAIGYVPQDLPKSAALTSFETIVVAGRRRQGAAQARLRAAEIMTQLDIAHLAGTYLSELSGGQQQMVALAQMLVTDPAVLLLDEPTSALDLQRQLFVLSEIRRRVRDTDAVAVVAIHDINLAARFCDELVVIQAGEVRAQGRPEDVLTAELLREVYGVRAEIIDHQGVPVICAVG</sequence>
<dbReference type="PANTHER" id="PTHR42794">
    <property type="entry name" value="HEMIN IMPORT ATP-BINDING PROTEIN HMUV"/>
    <property type="match status" value="1"/>
</dbReference>
<dbReference type="EC" id="3.6.3.34" evidence="4"/>
<protein>
    <submittedName>
        <fullName evidence="4">ABC-type cobalamin/Fe3+-siderophore transport system, ATPase component</fullName>
        <ecNumber evidence="4">3.6.3.34</ecNumber>
    </submittedName>
</protein>
<proteinExistence type="predicted"/>
<dbReference type="CDD" id="cd03214">
    <property type="entry name" value="ABC_Iron-Siderophores_B12_Hemin"/>
    <property type="match status" value="1"/>
</dbReference>
<evidence type="ECO:0000256" key="1">
    <source>
        <dbReference type="ARBA" id="ARBA00022741"/>
    </source>
</evidence>
<dbReference type="GO" id="GO:0016887">
    <property type="term" value="F:ATP hydrolysis activity"/>
    <property type="evidence" value="ECO:0007669"/>
    <property type="project" value="InterPro"/>
</dbReference>
<dbReference type="InterPro" id="IPR017871">
    <property type="entry name" value="ABC_transporter-like_CS"/>
</dbReference>
<dbReference type="Proteomes" id="UP000035368">
    <property type="component" value="Chromosome"/>
</dbReference>
<dbReference type="PROSITE" id="PS00211">
    <property type="entry name" value="ABC_TRANSPORTER_1"/>
    <property type="match status" value="1"/>
</dbReference>
<dbReference type="EMBL" id="CP011541">
    <property type="protein sequence ID" value="AKK03928.1"/>
    <property type="molecule type" value="Genomic_DNA"/>
</dbReference>
<reference evidence="4 5" key="1">
    <citation type="submission" date="2015-05" db="EMBL/GenBank/DDBJ databases">
        <title>Complete genome sequence of Corynebacterium epidermidicanis DSM 45586, isolated from the skin of a dog suffering from pruritus.</title>
        <authorList>
            <person name="Ruckert C."/>
            <person name="Albersmeier A."/>
            <person name="Winkler A."/>
            <person name="Tauch A."/>
        </authorList>
    </citation>
    <scope>NUCLEOTIDE SEQUENCE [LARGE SCALE GENOMIC DNA]</scope>
    <source>
        <strain evidence="4 5">DSM 45586</strain>
    </source>
</reference>
<evidence type="ECO:0000256" key="2">
    <source>
        <dbReference type="ARBA" id="ARBA00022840"/>
    </source>
</evidence>
<evidence type="ECO:0000259" key="3">
    <source>
        <dbReference type="PROSITE" id="PS50893"/>
    </source>
</evidence>
<dbReference type="PROSITE" id="PS50893">
    <property type="entry name" value="ABC_TRANSPORTER_2"/>
    <property type="match status" value="1"/>
</dbReference>
<keyword evidence="2" id="KW-0067">ATP-binding</keyword>
<accession>A0A0G3GWM3</accession>
<gene>
    <name evidence="4" type="ORF">CEPID_10490</name>
</gene>
<dbReference type="PANTHER" id="PTHR42794:SF2">
    <property type="entry name" value="ABC TRANSPORTER ATP-BINDING PROTEIN"/>
    <property type="match status" value="1"/>
</dbReference>
<dbReference type="OrthoDB" id="3579586at2"/>